<sequence>MAPISLFVATAFLALGGVEASDKVRVSQWISTDCIGDLARKQDEFKLGKCESINAQSFKLHYPEKNRHGRWVNSRPGCVVTTYSTAGCVGGTEVGTFPIPEDFEECKRPSPGGVRSLKFTCGSKAKLKGSVSTSTYTLSSYSLGPDGRASNVQSTITSTLKGSSKFDVQRGEPTAVADPLEPRGASARKYEMKGVWMKHPWAGSPVCYECWLAKKGNKDKFECEAGRDHSDSICGAPRPDQYVVTQTRSIAGTTVTTTMTGIAVIATPAPLHGALDERSTKKRVWIQHPFSGVMTCGKAKWKHAGKDKQSIIIKGPESCRDKEQYPVNLSPSVATRTISGVTSTFTSITLVSGTISTIVVPTLALPTTSYSSTSTATVTISLPTVAPSNSRVAAVADLWNQ</sequence>
<reference evidence="2" key="1">
    <citation type="journal article" date="2020" name="Stud. Mycol.">
        <title>101 Dothideomycetes genomes: a test case for predicting lifestyles and emergence of pathogens.</title>
        <authorList>
            <person name="Haridas S."/>
            <person name="Albert R."/>
            <person name="Binder M."/>
            <person name="Bloem J."/>
            <person name="Labutti K."/>
            <person name="Salamov A."/>
            <person name="Andreopoulos B."/>
            <person name="Baker S."/>
            <person name="Barry K."/>
            <person name="Bills G."/>
            <person name="Bluhm B."/>
            <person name="Cannon C."/>
            <person name="Castanera R."/>
            <person name="Culley D."/>
            <person name="Daum C."/>
            <person name="Ezra D."/>
            <person name="Gonzalez J."/>
            <person name="Henrissat B."/>
            <person name="Kuo A."/>
            <person name="Liang C."/>
            <person name="Lipzen A."/>
            <person name="Lutzoni F."/>
            <person name="Magnuson J."/>
            <person name="Mondo S."/>
            <person name="Nolan M."/>
            <person name="Ohm R."/>
            <person name="Pangilinan J."/>
            <person name="Park H.-J."/>
            <person name="Ramirez L."/>
            <person name="Alfaro M."/>
            <person name="Sun H."/>
            <person name="Tritt A."/>
            <person name="Yoshinaga Y."/>
            <person name="Zwiers L.-H."/>
            <person name="Turgeon B."/>
            <person name="Goodwin S."/>
            <person name="Spatafora J."/>
            <person name="Crous P."/>
            <person name="Grigoriev I."/>
        </authorList>
    </citation>
    <scope>NUCLEOTIDE SEQUENCE</scope>
    <source>
        <strain evidence="2">CBS 122681</strain>
    </source>
</reference>
<feature type="chain" id="PRO_5025332684" description="Lytic polysaccharide monooxygenase" evidence="1">
    <location>
        <begin position="21"/>
        <end position="401"/>
    </location>
</feature>
<feature type="signal peptide" evidence="1">
    <location>
        <begin position="1"/>
        <end position="20"/>
    </location>
</feature>
<proteinExistence type="predicted"/>
<evidence type="ECO:0000313" key="3">
    <source>
        <dbReference type="Proteomes" id="UP000799324"/>
    </source>
</evidence>
<gene>
    <name evidence="2" type="ORF">K491DRAFT_719168</name>
</gene>
<dbReference type="AlphaFoldDB" id="A0A6A6SYN9"/>
<evidence type="ECO:0008006" key="4">
    <source>
        <dbReference type="Google" id="ProtNLM"/>
    </source>
</evidence>
<protein>
    <recommendedName>
        <fullName evidence="4">Lytic polysaccharide monooxygenase</fullName>
    </recommendedName>
</protein>
<keyword evidence="3" id="KW-1185">Reference proteome</keyword>
<dbReference type="Proteomes" id="UP000799324">
    <property type="component" value="Unassembled WGS sequence"/>
</dbReference>
<name>A0A6A6SYN9_9PLEO</name>
<evidence type="ECO:0000256" key="1">
    <source>
        <dbReference type="SAM" id="SignalP"/>
    </source>
</evidence>
<accession>A0A6A6SYN9</accession>
<organism evidence="2 3">
    <name type="scientific">Lophiostoma macrostomum CBS 122681</name>
    <dbReference type="NCBI Taxonomy" id="1314788"/>
    <lineage>
        <taxon>Eukaryota</taxon>
        <taxon>Fungi</taxon>
        <taxon>Dikarya</taxon>
        <taxon>Ascomycota</taxon>
        <taxon>Pezizomycotina</taxon>
        <taxon>Dothideomycetes</taxon>
        <taxon>Pleosporomycetidae</taxon>
        <taxon>Pleosporales</taxon>
        <taxon>Lophiostomataceae</taxon>
        <taxon>Lophiostoma</taxon>
    </lineage>
</organism>
<dbReference type="EMBL" id="MU004408">
    <property type="protein sequence ID" value="KAF2652157.1"/>
    <property type="molecule type" value="Genomic_DNA"/>
</dbReference>
<dbReference type="OrthoDB" id="3691081at2759"/>
<keyword evidence="1" id="KW-0732">Signal</keyword>
<evidence type="ECO:0000313" key="2">
    <source>
        <dbReference type="EMBL" id="KAF2652157.1"/>
    </source>
</evidence>